<dbReference type="SUPFAM" id="SSF55729">
    <property type="entry name" value="Acyl-CoA N-acyltransferases (Nat)"/>
    <property type="match status" value="1"/>
</dbReference>
<keyword evidence="3" id="KW-1185">Reference proteome</keyword>
<reference evidence="2 3" key="1">
    <citation type="submission" date="2020-08" db="EMBL/GenBank/DDBJ databases">
        <title>Genomic Encyclopedia of Type Strains, Phase IV (KMG-IV): sequencing the most valuable type-strain genomes for metagenomic binning, comparative biology and taxonomic classification.</title>
        <authorList>
            <person name="Goeker M."/>
        </authorList>
    </citation>
    <scope>NUCLEOTIDE SEQUENCE [LARGE SCALE GENOMIC DNA]</scope>
    <source>
        <strain evidence="2 3">DSM 101015</strain>
    </source>
</reference>
<dbReference type="PANTHER" id="PTHR43610:SF1">
    <property type="entry name" value="N-ACETYLTRANSFERASE DOMAIN-CONTAINING PROTEIN"/>
    <property type="match status" value="1"/>
</dbReference>
<dbReference type="InterPro" id="IPR000182">
    <property type="entry name" value="GNAT_dom"/>
</dbReference>
<keyword evidence="2" id="KW-0808">Transferase</keyword>
<evidence type="ECO:0000313" key="3">
    <source>
        <dbReference type="Proteomes" id="UP000565745"/>
    </source>
</evidence>
<protein>
    <submittedName>
        <fullName evidence="2">RimJ/RimL family protein N-acetyltransferase</fullName>
    </submittedName>
</protein>
<dbReference type="EMBL" id="JACIFU010000001">
    <property type="protein sequence ID" value="MBB4172256.1"/>
    <property type="molecule type" value="Genomic_DNA"/>
</dbReference>
<proteinExistence type="predicted"/>
<dbReference type="Gene3D" id="3.40.630.30">
    <property type="match status" value="1"/>
</dbReference>
<dbReference type="Proteomes" id="UP000565745">
    <property type="component" value="Unassembled WGS sequence"/>
</dbReference>
<dbReference type="AlphaFoldDB" id="A0A7W6M4H5"/>
<evidence type="ECO:0000259" key="1">
    <source>
        <dbReference type="Pfam" id="PF13302"/>
    </source>
</evidence>
<evidence type="ECO:0000313" key="2">
    <source>
        <dbReference type="EMBL" id="MBB4172256.1"/>
    </source>
</evidence>
<accession>A0A7W6M4H5</accession>
<dbReference type="PANTHER" id="PTHR43610">
    <property type="entry name" value="BLL6696 PROTEIN"/>
    <property type="match status" value="1"/>
</dbReference>
<dbReference type="RefSeq" id="WP_025055647.1">
    <property type="nucleotide sequence ID" value="NZ_JACIFU010000001.1"/>
</dbReference>
<feature type="domain" description="N-acetyltransferase" evidence="1">
    <location>
        <begin position="16"/>
        <end position="149"/>
    </location>
</feature>
<gene>
    <name evidence="2" type="ORF">GGR93_000017</name>
</gene>
<sequence length="184" mass="20329">MLSAFNPQPTLHGPTLSLRALTEADREPLFSAASDPAIWAGHPAKDRHIRTVFDPYFDTLLASKSTLSVTHKGTGGMIGCSRYYTAPNAPDSISIGYTFLTRPYWGGDTNHQMKALMLAHAFEHVDRVWLHIDPTNIRSQRATAKLGATLTEEGPLTLGGKQGIWQSWCLSRADWQKAINARLN</sequence>
<dbReference type="InterPro" id="IPR016181">
    <property type="entry name" value="Acyl_CoA_acyltransferase"/>
</dbReference>
<name>A0A7W6M4H5_9RHOB</name>
<dbReference type="Pfam" id="PF13302">
    <property type="entry name" value="Acetyltransf_3"/>
    <property type="match status" value="1"/>
</dbReference>
<dbReference type="OrthoDB" id="9801656at2"/>
<organism evidence="2 3">
    <name type="scientific">Sulfitobacter noctilucicola</name>
    <dbReference type="NCBI Taxonomy" id="1342301"/>
    <lineage>
        <taxon>Bacteria</taxon>
        <taxon>Pseudomonadati</taxon>
        <taxon>Pseudomonadota</taxon>
        <taxon>Alphaproteobacteria</taxon>
        <taxon>Rhodobacterales</taxon>
        <taxon>Roseobacteraceae</taxon>
        <taxon>Sulfitobacter</taxon>
    </lineage>
</organism>
<dbReference type="GO" id="GO:0016747">
    <property type="term" value="F:acyltransferase activity, transferring groups other than amino-acyl groups"/>
    <property type="evidence" value="ECO:0007669"/>
    <property type="project" value="InterPro"/>
</dbReference>
<comment type="caution">
    <text evidence="2">The sequence shown here is derived from an EMBL/GenBank/DDBJ whole genome shotgun (WGS) entry which is preliminary data.</text>
</comment>